<organism evidence="2 3">
    <name type="scientific">Pleuronectes platessa</name>
    <name type="common">European plaice</name>
    <dbReference type="NCBI Taxonomy" id="8262"/>
    <lineage>
        <taxon>Eukaryota</taxon>
        <taxon>Metazoa</taxon>
        <taxon>Chordata</taxon>
        <taxon>Craniata</taxon>
        <taxon>Vertebrata</taxon>
        <taxon>Euteleostomi</taxon>
        <taxon>Actinopterygii</taxon>
        <taxon>Neopterygii</taxon>
        <taxon>Teleostei</taxon>
        <taxon>Neoteleostei</taxon>
        <taxon>Acanthomorphata</taxon>
        <taxon>Carangaria</taxon>
        <taxon>Pleuronectiformes</taxon>
        <taxon>Pleuronectoidei</taxon>
        <taxon>Pleuronectidae</taxon>
        <taxon>Pleuronectes</taxon>
    </lineage>
</organism>
<comment type="caution">
    <text evidence="2">The sequence shown here is derived from an EMBL/GenBank/DDBJ whole genome shotgun (WGS) entry which is preliminary data.</text>
</comment>
<keyword evidence="3" id="KW-1185">Reference proteome</keyword>
<protein>
    <submittedName>
        <fullName evidence="2">Uncharacterized protein</fullName>
    </submittedName>
</protein>
<evidence type="ECO:0000313" key="2">
    <source>
        <dbReference type="EMBL" id="CAB1443613.1"/>
    </source>
</evidence>
<feature type="compositionally biased region" description="Basic and acidic residues" evidence="1">
    <location>
        <begin position="123"/>
        <end position="134"/>
    </location>
</feature>
<proteinExistence type="predicted"/>
<dbReference type="EMBL" id="CADEAL010003135">
    <property type="protein sequence ID" value="CAB1443613.1"/>
    <property type="molecule type" value="Genomic_DNA"/>
</dbReference>
<dbReference type="AlphaFoldDB" id="A0A9N7V659"/>
<feature type="region of interest" description="Disordered" evidence="1">
    <location>
        <begin position="85"/>
        <end position="150"/>
    </location>
</feature>
<dbReference type="Proteomes" id="UP001153269">
    <property type="component" value="Unassembled WGS sequence"/>
</dbReference>
<accession>A0A9N7V659</accession>
<name>A0A9N7V659_PLEPL</name>
<gene>
    <name evidence="2" type="ORF">PLEPLA_LOCUS31329</name>
</gene>
<feature type="compositionally biased region" description="Pro residues" evidence="1">
    <location>
        <begin position="135"/>
        <end position="150"/>
    </location>
</feature>
<evidence type="ECO:0000256" key="1">
    <source>
        <dbReference type="SAM" id="MobiDB-lite"/>
    </source>
</evidence>
<sequence length="150" mass="16496">MTVAAVAFRQSETGSDRTGQYEVCLCRTNTFDHPKGFMSVRLDGVQVIPSKTHRGAQCSRQTFEGNPWILVQRSSFLDNTVNLQGKPINWSTSDSSTSSPQNGLCSLTLGENRHVLQRRGIRRPRDGSAEKRDPPFSPPSSGTPPIPSSH</sequence>
<reference evidence="2" key="1">
    <citation type="submission" date="2020-03" db="EMBL/GenBank/DDBJ databases">
        <authorList>
            <person name="Weist P."/>
        </authorList>
    </citation>
    <scope>NUCLEOTIDE SEQUENCE</scope>
</reference>
<evidence type="ECO:0000313" key="3">
    <source>
        <dbReference type="Proteomes" id="UP001153269"/>
    </source>
</evidence>